<organism evidence="7 8">
    <name type="scientific">Mucilaginibacter litoreus</name>
    <dbReference type="NCBI Taxonomy" id="1048221"/>
    <lineage>
        <taxon>Bacteria</taxon>
        <taxon>Pseudomonadati</taxon>
        <taxon>Bacteroidota</taxon>
        <taxon>Sphingobacteriia</taxon>
        <taxon>Sphingobacteriales</taxon>
        <taxon>Sphingobacteriaceae</taxon>
        <taxon>Mucilaginibacter</taxon>
    </lineage>
</organism>
<gene>
    <name evidence="7" type="ORF">ACFQZX_17290</name>
</gene>
<evidence type="ECO:0000256" key="2">
    <source>
        <dbReference type="ARBA" id="ARBA00022475"/>
    </source>
</evidence>
<feature type="transmembrane region" description="Helical" evidence="6">
    <location>
        <begin position="37"/>
        <end position="55"/>
    </location>
</feature>
<dbReference type="Pfam" id="PF09678">
    <property type="entry name" value="Caa3_CtaG"/>
    <property type="match status" value="1"/>
</dbReference>
<proteinExistence type="predicted"/>
<evidence type="ECO:0000256" key="5">
    <source>
        <dbReference type="ARBA" id="ARBA00023136"/>
    </source>
</evidence>
<feature type="transmembrane region" description="Helical" evidence="6">
    <location>
        <begin position="12"/>
        <end position="28"/>
    </location>
</feature>
<evidence type="ECO:0000256" key="1">
    <source>
        <dbReference type="ARBA" id="ARBA00004651"/>
    </source>
</evidence>
<evidence type="ECO:0000256" key="3">
    <source>
        <dbReference type="ARBA" id="ARBA00022692"/>
    </source>
</evidence>
<dbReference type="Proteomes" id="UP001597010">
    <property type="component" value="Unassembled WGS sequence"/>
</dbReference>
<dbReference type="RefSeq" id="WP_377117722.1">
    <property type="nucleotide sequence ID" value="NZ_JBHTHZ010000014.1"/>
</dbReference>
<feature type="transmembrane region" description="Helical" evidence="6">
    <location>
        <begin position="175"/>
        <end position="204"/>
    </location>
</feature>
<keyword evidence="5 6" id="KW-0472">Membrane</keyword>
<keyword evidence="3 6" id="KW-0812">Transmembrane</keyword>
<feature type="transmembrane region" description="Helical" evidence="6">
    <location>
        <begin position="140"/>
        <end position="163"/>
    </location>
</feature>
<dbReference type="InterPro" id="IPR019108">
    <property type="entry name" value="Caa3_assmbl_CtaG-rel"/>
</dbReference>
<keyword evidence="4 6" id="KW-1133">Transmembrane helix</keyword>
<reference evidence="8" key="1">
    <citation type="journal article" date="2019" name="Int. J. Syst. Evol. Microbiol.">
        <title>The Global Catalogue of Microorganisms (GCM) 10K type strain sequencing project: providing services to taxonomists for standard genome sequencing and annotation.</title>
        <authorList>
            <consortium name="The Broad Institute Genomics Platform"/>
            <consortium name="The Broad Institute Genome Sequencing Center for Infectious Disease"/>
            <person name="Wu L."/>
            <person name="Ma J."/>
        </authorList>
    </citation>
    <scope>NUCLEOTIDE SEQUENCE [LARGE SCALE GENOMIC DNA]</scope>
    <source>
        <strain evidence="8">CCUG 61484</strain>
    </source>
</reference>
<evidence type="ECO:0000256" key="4">
    <source>
        <dbReference type="ARBA" id="ARBA00022989"/>
    </source>
</evidence>
<keyword evidence="8" id="KW-1185">Reference proteome</keyword>
<feature type="transmembrane region" description="Helical" evidence="6">
    <location>
        <begin position="67"/>
        <end position="87"/>
    </location>
</feature>
<dbReference type="EMBL" id="JBHTHZ010000014">
    <property type="protein sequence ID" value="MFD0795380.1"/>
    <property type="molecule type" value="Genomic_DNA"/>
</dbReference>
<evidence type="ECO:0000313" key="8">
    <source>
        <dbReference type="Proteomes" id="UP001597010"/>
    </source>
</evidence>
<evidence type="ECO:0000256" key="6">
    <source>
        <dbReference type="SAM" id="Phobius"/>
    </source>
</evidence>
<comment type="subcellular location">
    <subcellularLocation>
        <location evidence="1">Cell membrane</location>
        <topology evidence="1">Multi-pass membrane protein</topology>
    </subcellularLocation>
</comment>
<sequence>MKPFTEQWHFDLLTLLLVSGIIYLYWLITGFRSFKNYICFLLVLVLFVIAEFSPLQSLGMRYFSVHMISHVVILLICGPLLMTALRVKDSSPLNGKLYKLSFFFCRHSWLAWLSGVGIMWFWHIPFIFDGSMNTMDGSYNLIPVLQAASMLLAGMLFSWPIFGPFKSAHLPPLSGIVYLFTACISCSLLGLLITFAPLNTWHFYAAMDMPLNNPWNISLQQDQQAAGLIMWVPCCFIYLSGCLYLLYRWFTASEQRIQVPFKLNTPLIHHD</sequence>
<feature type="transmembrane region" description="Helical" evidence="6">
    <location>
        <begin position="108"/>
        <end position="128"/>
    </location>
</feature>
<protein>
    <submittedName>
        <fullName evidence="7">Cytochrome c oxidase assembly protein</fullName>
    </submittedName>
</protein>
<feature type="transmembrane region" description="Helical" evidence="6">
    <location>
        <begin position="224"/>
        <end position="247"/>
    </location>
</feature>
<name>A0ABW3AWU3_9SPHI</name>
<comment type="caution">
    <text evidence="7">The sequence shown here is derived from an EMBL/GenBank/DDBJ whole genome shotgun (WGS) entry which is preliminary data.</text>
</comment>
<keyword evidence="2" id="KW-1003">Cell membrane</keyword>
<evidence type="ECO:0000313" key="7">
    <source>
        <dbReference type="EMBL" id="MFD0795380.1"/>
    </source>
</evidence>
<accession>A0ABW3AWU3</accession>